<evidence type="ECO:0000256" key="6">
    <source>
        <dbReference type="ARBA" id="ARBA00022679"/>
    </source>
</evidence>
<keyword evidence="6" id="KW-0808">Transferase</keyword>
<evidence type="ECO:0000256" key="12">
    <source>
        <dbReference type="SAM" id="MobiDB-lite"/>
    </source>
</evidence>
<dbReference type="EMBL" id="CAJOBE010000830">
    <property type="protein sequence ID" value="CAF3689509.1"/>
    <property type="molecule type" value="Genomic_DNA"/>
</dbReference>
<keyword evidence="7" id="KW-0547">Nucleotide-binding</keyword>
<evidence type="ECO:0000256" key="10">
    <source>
        <dbReference type="ARBA" id="ARBA00031517"/>
    </source>
</evidence>
<evidence type="ECO:0000256" key="11">
    <source>
        <dbReference type="ARBA" id="ARBA00078502"/>
    </source>
</evidence>
<gene>
    <name evidence="13" type="ORF">FNK824_LOCUS8407</name>
</gene>
<evidence type="ECO:0000256" key="3">
    <source>
        <dbReference type="ARBA" id="ARBA00011245"/>
    </source>
</evidence>
<comment type="subcellular location">
    <subcellularLocation>
        <location evidence="2">Cytoplasm</location>
    </subcellularLocation>
</comment>
<dbReference type="InterPro" id="IPR027417">
    <property type="entry name" value="P-loop_NTPase"/>
</dbReference>
<keyword evidence="5" id="KW-0963">Cytoplasm</keyword>
<name>A0A818TNC7_9BILA</name>
<evidence type="ECO:0000256" key="4">
    <source>
        <dbReference type="ARBA" id="ARBA00012955"/>
    </source>
</evidence>
<feature type="region of interest" description="Disordered" evidence="12">
    <location>
        <begin position="73"/>
        <end position="126"/>
    </location>
</feature>
<feature type="compositionally biased region" description="Polar residues" evidence="12">
    <location>
        <begin position="73"/>
        <end position="84"/>
    </location>
</feature>
<dbReference type="CDD" id="cd22978">
    <property type="entry name" value="DD_AK5"/>
    <property type="match status" value="1"/>
</dbReference>
<feature type="compositionally biased region" description="Basic and acidic residues" evidence="12">
    <location>
        <begin position="562"/>
        <end position="572"/>
    </location>
</feature>
<comment type="function">
    <text evidence="1">Catalyzes the reversible transfer of the terminal phosphate group between ATP and AMP. Plays an important role in cellular energy homeostasis and in adenine nucleotide metabolism.</text>
</comment>
<keyword evidence="9" id="KW-0067">ATP-binding</keyword>
<dbReference type="PROSITE" id="PS00113">
    <property type="entry name" value="ADENYLATE_KINASE"/>
    <property type="match status" value="2"/>
</dbReference>
<evidence type="ECO:0000256" key="1">
    <source>
        <dbReference type="ARBA" id="ARBA00003053"/>
    </source>
</evidence>
<evidence type="ECO:0000313" key="14">
    <source>
        <dbReference type="Proteomes" id="UP000663874"/>
    </source>
</evidence>
<evidence type="ECO:0000256" key="8">
    <source>
        <dbReference type="ARBA" id="ARBA00022777"/>
    </source>
</evidence>
<proteinExistence type="inferred from homology"/>
<dbReference type="GO" id="GO:0005737">
    <property type="term" value="C:cytoplasm"/>
    <property type="evidence" value="ECO:0007669"/>
    <property type="project" value="UniProtKB-SubCell"/>
</dbReference>
<evidence type="ECO:0000256" key="9">
    <source>
        <dbReference type="ARBA" id="ARBA00022840"/>
    </source>
</evidence>
<dbReference type="Gene3D" id="3.40.50.300">
    <property type="entry name" value="P-loop containing nucleotide triphosphate hydrolases"/>
    <property type="match status" value="3"/>
</dbReference>
<keyword evidence="8" id="KW-0418">Kinase</keyword>
<dbReference type="InterPro" id="IPR033690">
    <property type="entry name" value="Adenylat_kinase_CS"/>
</dbReference>
<protein>
    <recommendedName>
        <fullName evidence="4">adenylate kinase</fullName>
        <ecNumber evidence="4">2.7.4.3</ecNumber>
    </recommendedName>
    <alternativeName>
        <fullName evidence="10">ATP:AMP phosphotransferase</fullName>
    </alternativeName>
    <alternativeName>
        <fullName evidence="11">Adenylate monophosphate kinase</fullName>
    </alternativeName>
</protein>
<dbReference type="SUPFAM" id="SSF47391">
    <property type="entry name" value="Dimerization-anchoring domain of cAMP-dependent PK regulatory subunit"/>
    <property type="match status" value="2"/>
</dbReference>
<dbReference type="EC" id="2.7.4.3" evidence="4"/>
<feature type="compositionally biased region" description="Low complexity" evidence="12">
    <location>
        <begin position="94"/>
        <end position="110"/>
    </location>
</feature>
<dbReference type="GO" id="GO:0004017">
    <property type="term" value="F:AMP kinase activity"/>
    <property type="evidence" value="ECO:0007669"/>
    <property type="project" value="UniProtKB-EC"/>
</dbReference>
<organism evidence="13 14">
    <name type="scientific">Rotaria sordida</name>
    <dbReference type="NCBI Taxonomy" id="392033"/>
    <lineage>
        <taxon>Eukaryota</taxon>
        <taxon>Metazoa</taxon>
        <taxon>Spiralia</taxon>
        <taxon>Gnathifera</taxon>
        <taxon>Rotifera</taxon>
        <taxon>Eurotatoria</taxon>
        <taxon>Bdelloidea</taxon>
        <taxon>Philodinida</taxon>
        <taxon>Philodinidae</taxon>
        <taxon>Rotaria</taxon>
    </lineage>
</organism>
<dbReference type="InterPro" id="IPR000850">
    <property type="entry name" value="Adenylat/UMP-CMP_kin"/>
</dbReference>
<feature type="compositionally biased region" description="Basic and acidic residues" evidence="12">
    <location>
        <begin position="595"/>
        <end position="680"/>
    </location>
</feature>
<dbReference type="Proteomes" id="UP000663874">
    <property type="component" value="Unassembled WGS sequence"/>
</dbReference>
<dbReference type="PANTHER" id="PTHR23359">
    <property type="entry name" value="NUCLEOTIDE KINASE"/>
    <property type="match status" value="1"/>
</dbReference>
<dbReference type="GO" id="GO:0005524">
    <property type="term" value="F:ATP binding"/>
    <property type="evidence" value="ECO:0007669"/>
    <property type="project" value="UniProtKB-KW"/>
</dbReference>
<evidence type="ECO:0000313" key="13">
    <source>
        <dbReference type="EMBL" id="CAF3689509.1"/>
    </source>
</evidence>
<dbReference type="CDD" id="cd01428">
    <property type="entry name" value="ADK"/>
    <property type="match status" value="2"/>
</dbReference>
<evidence type="ECO:0000256" key="2">
    <source>
        <dbReference type="ARBA" id="ARBA00004496"/>
    </source>
</evidence>
<dbReference type="PRINTS" id="PR00094">
    <property type="entry name" value="ADENYLTKNASE"/>
</dbReference>
<evidence type="ECO:0000256" key="7">
    <source>
        <dbReference type="ARBA" id="ARBA00022741"/>
    </source>
</evidence>
<dbReference type="Pfam" id="PF00406">
    <property type="entry name" value="ADK"/>
    <property type="match status" value="2"/>
</dbReference>
<dbReference type="SUPFAM" id="SSF52540">
    <property type="entry name" value="P-loop containing nucleoside triphosphate hydrolases"/>
    <property type="match status" value="2"/>
</dbReference>
<dbReference type="FunFam" id="3.40.50.300:FF:000315">
    <property type="entry name" value="Adenylate kinase 1"/>
    <property type="match status" value="1"/>
</dbReference>
<dbReference type="SUPFAM" id="SSF69349">
    <property type="entry name" value="Phage fibre proteins"/>
    <property type="match status" value="1"/>
</dbReference>
<dbReference type="HAMAP" id="MF_00235">
    <property type="entry name" value="Adenylate_kinase_Adk"/>
    <property type="match status" value="2"/>
</dbReference>
<sequence length="1112" mass="126713">MATRPHGLYSSQHTTNYINKKGIHELFEAIMTALMVNKPDDHIAFIRECLDKVQNNPNRLRWDHFVTNTSNIKGALPSRSTTVKSRQKPLPPVRSSNSTTKTSQTSNRQTPIKAPALPPIDHNKKTSQNPPIVFVLSSSGSTKLCSRLIERYDGITYLLINDIANIDEDDSIDLRKHEHRYDCVNHAIEQRHSNSHGFLIAGHLDEKYFYNKWQEKLGRIDLIIILSSNRQTIASQNVDIIQIDSNNDFDIILADAIRVVDGIFPHNTLMNQHSQLIESKTNHFTLPIIFCIDIHRLLTKENCNPSNEHKLVEHVSIDDEFDITDEGSEVESNNSFIYTLCERLAEQFSFKHIRFGDSNTNLLNFDQLKTTIIESMSTCTGYIIEHFPTSFNNLQEFQTEIGPCSALIYIGDHRTETKCSEFNSIIEKCRQENKAIFISVFIFYCKVQFCLPIMNQMNTNANTELAKDYIAKRKIPQLFEALITGLMVHKPEDHIDFIIESLTRHKDGNQQLKWDTFIGRKGGMNNTLVPLKTSTNTNVTSPPPSLHTELTRPPKLDAIPTGKREERPKIEDQPPQSPIPDQLPQSPIPNQQQQKVDDHQQKKLDDHQQQKVDDHQQQKVDDHQQQKVDDHQQQKVDDHQQQKLDDHQQQKVDDHQQQKLDDHQQQKVDDHQQQKLDDHQQQQVDDDQQQQVDDDQQQQLDDHQHIKTEEVDVKDLLKGKPIIFVGGGPGSGKGTQCEKMIEKYGFTHLSAGDLIRAATQDSTTEKGRYFNEAMSQGKLISTEDILGLLKDAIQERANEASGFLIDGFPRRVDQGIQFEQDVAPCDVLIYFDVPDEIMIERLTKRGETSGRIDDNQETIAKRLVTFHEQTTPILGHYGKQGKLITIDASREPDEIFADVSDALTGLMEQKQVVIEKKPGLDKLKNTKIIFVVGGPGSGKGTQCERIVQKYGFTHLSTGDLLREAVQSKSERGEQLNALMKQGKLVPIEVVLDLLKENMIKNADKSKGFLIDGYPREIPQAKKFEELIAPCNLVLYVKASDDTMTKRLLHRGQTSGRVDDNEETIKQRLKTFHDQTFPVLDLYEKQGKLAEVNSELAPDDVFTEVRAVLDKVA</sequence>
<dbReference type="AlphaFoldDB" id="A0A818TNC7"/>
<reference evidence="13" key="1">
    <citation type="submission" date="2021-02" db="EMBL/GenBank/DDBJ databases">
        <authorList>
            <person name="Nowell W R."/>
        </authorList>
    </citation>
    <scope>NUCLEOTIDE SEQUENCE</scope>
</reference>
<feature type="compositionally biased region" description="Acidic residues" evidence="12">
    <location>
        <begin position="684"/>
        <end position="696"/>
    </location>
</feature>
<accession>A0A818TNC7</accession>
<evidence type="ECO:0000256" key="5">
    <source>
        <dbReference type="ARBA" id="ARBA00022490"/>
    </source>
</evidence>
<comment type="subunit">
    <text evidence="3">Monomer.</text>
</comment>
<comment type="caution">
    <text evidence="13">The sequence shown here is derived from an EMBL/GenBank/DDBJ whole genome shotgun (WGS) entry which is preliminary data.</text>
</comment>
<feature type="region of interest" description="Disordered" evidence="12">
    <location>
        <begin position="528"/>
        <end position="708"/>
    </location>
</feature>